<dbReference type="InterPro" id="IPR037066">
    <property type="entry name" value="Plug_dom_sf"/>
</dbReference>
<evidence type="ECO:0000256" key="7">
    <source>
        <dbReference type="PROSITE-ProRule" id="PRU01360"/>
    </source>
</evidence>
<comment type="caution">
    <text evidence="10">The sequence shown here is derived from an EMBL/GenBank/DDBJ whole genome shotgun (WGS) entry which is preliminary data.</text>
</comment>
<dbReference type="InterPro" id="IPR039426">
    <property type="entry name" value="TonB-dep_rcpt-like"/>
</dbReference>
<reference evidence="10" key="1">
    <citation type="submission" date="2022-11" db="EMBL/GenBank/DDBJ databases">
        <authorList>
            <person name="Graham C."/>
            <person name="Newman J.D."/>
        </authorList>
    </citation>
    <scope>NUCLEOTIDE SEQUENCE</scope>
    <source>
        <strain evidence="10">DSM 19486</strain>
    </source>
</reference>
<dbReference type="Gene3D" id="2.40.170.20">
    <property type="entry name" value="TonB-dependent receptor, beta-barrel domain"/>
    <property type="match status" value="1"/>
</dbReference>
<dbReference type="NCBIfam" id="TIGR04057">
    <property type="entry name" value="SusC_RagA_signa"/>
    <property type="match status" value="1"/>
</dbReference>
<dbReference type="Gene3D" id="2.170.130.10">
    <property type="entry name" value="TonB-dependent receptor, plug domain"/>
    <property type="match status" value="1"/>
</dbReference>
<dbReference type="Pfam" id="PF13715">
    <property type="entry name" value="CarbopepD_reg_2"/>
    <property type="match status" value="1"/>
</dbReference>
<protein>
    <submittedName>
        <fullName evidence="10">SusC/RagA family TonB-linked outer membrane protein</fullName>
    </submittedName>
</protein>
<evidence type="ECO:0000256" key="4">
    <source>
        <dbReference type="ARBA" id="ARBA00022692"/>
    </source>
</evidence>
<dbReference type="Proteomes" id="UP001142592">
    <property type="component" value="Unassembled WGS sequence"/>
</dbReference>
<dbReference type="InterPro" id="IPR023996">
    <property type="entry name" value="TonB-dep_OMP_SusC/RagA"/>
</dbReference>
<dbReference type="InterPro" id="IPR012910">
    <property type="entry name" value="Plug_dom"/>
</dbReference>
<dbReference type="InterPro" id="IPR008969">
    <property type="entry name" value="CarboxyPept-like_regulatory"/>
</dbReference>
<dbReference type="SUPFAM" id="SSF49464">
    <property type="entry name" value="Carboxypeptidase regulatory domain-like"/>
    <property type="match status" value="1"/>
</dbReference>
<name>A0A9X3I868_9SPHI</name>
<dbReference type="PROSITE" id="PS52016">
    <property type="entry name" value="TONB_DEPENDENT_REC_3"/>
    <property type="match status" value="1"/>
</dbReference>
<accession>A0A9X3I868</accession>
<sequence>MKKLLQSLFVLMLLAGSAWAQNRTITGTVTAKEDGLPLPGTSIRVKNATGGTTSDVNGRYTLSVPAGTVELEFSSVGYLKINKSVSANVTSLNVSLANDSRILDEVVVSGYGSARRVSSTVGTVAIVGARTVESKPIANAFDAMQGKVSGLQVFTSSGEPSATSSIRLHGVGSLGASNAPLFLLDGIQVDESTILNTNPNDIENISVLKDASATSIYGARAANGVIYVTTKRGKIGQDATITVQGQYSVANPASDKFYRNFLNTAQLSQLQIEQGLRTAAQTATLLAQYPNDTKWYDYYFKKDVPTYQTDITVSGGGGKTSYYISGSFFDSEGNRFRSNFDRYTLRSNLTTTLNDYMKIGLNLAGGSSDTQTNPLAGNDTNGPLALLAQPWFSPYDANGNEYYGTQIPGWGRYSPRYLADNTPYNRNRLTFTPSGFVEISPLKNLTFKSQAGIDGFIDRTTDARLPSYAAFPGAGTLSEYYSRRINKTVTNTLEYKFSLSKNNFTALVGQEYVDGTTQEFGGSTVGLPNDNLFILQNGNATNRGVSSFKTEYSFKSLFGRLEYNYNNRYYIDGSIREDKSSRFGVNNKSAIFWSIGGMWKAKEESFLKDVEWLNDLTVRASTGTSGNSAIGNYDNLATAAGGTNYNGLSTVLQSTAGNPDLGWEKQQKTSFGFRAEFIKRIRLDVELYFRETSRQLFNVPQVFTTGYSLVRTNVGALENKGLDVSLNFDVWTNDEHKAFITPYINANFNKNKITELFQGKNYFVNSGTGVLWAIGQPVSFVYPIWAGVNPANGLPQWYIPNAGDGSINTRTDPNAVTSTFSAANLQQNTGIERYPWLNGGFGFNAGYEGLSLSVDFTFSQGKYLINNDRYFFENPTTFSGFNQAITVLDYWKTPGQNATFPNLTQQFTQFDSRLIEDASFLRLKNVQLAYNLPQSILSHTKVVKGAKIFFVSRNLLTFTKYTGPDPEVDSNLTLGVNPNTRQVGFGMQLTF</sequence>
<evidence type="ECO:0000259" key="9">
    <source>
        <dbReference type="Pfam" id="PF07715"/>
    </source>
</evidence>
<dbReference type="SUPFAM" id="SSF56935">
    <property type="entry name" value="Porins"/>
    <property type="match status" value="1"/>
</dbReference>
<organism evidence="10 11">
    <name type="scientific">Pedobacter agri</name>
    <dbReference type="NCBI Taxonomy" id="454586"/>
    <lineage>
        <taxon>Bacteria</taxon>
        <taxon>Pseudomonadati</taxon>
        <taxon>Bacteroidota</taxon>
        <taxon>Sphingobacteriia</taxon>
        <taxon>Sphingobacteriales</taxon>
        <taxon>Sphingobacteriaceae</taxon>
        <taxon>Pedobacter</taxon>
    </lineage>
</organism>
<feature type="signal peptide" evidence="8">
    <location>
        <begin position="1"/>
        <end position="20"/>
    </location>
</feature>
<dbReference type="EMBL" id="JAPJUH010000002">
    <property type="protein sequence ID" value="MCX3264492.1"/>
    <property type="molecule type" value="Genomic_DNA"/>
</dbReference>
<evidence type="ECO:0000256" key="1">
    <source>
        <dbReference type="ARBA" id="ARBA00004571"/>
    </source>
</evidence>
<dbReference type="Pfam" id="PF07715">
    <property type="entry name" value="Plug"/>
    <property type="match status" value="1"/>
</dbReference>
<feature type="chain" id="PRO_5040788851" evidence="8">
    <location>
        <begin position="21"/>
        <end position="991"/>
    </location>
</feature>
<dbReference type="RefSeq" id="WP_029204552.1">
    <property type="nucleotide sequence ID" value="NZ_JAPJUH010000002.1"/>
</dbReference>
<keyword evidence="5 7" id="KW-0472">Membrane</keyword>
<dbReference type="InterPro" id="IPR023997">
    <property type="entry name" value="TonB-dep_OMP_SusC/RagA_CS"/>
</dbReference>
<dbReference type="AlphaFoldDB" id="A0A9X3I868"/>
<keyword evidence="11" id="KW-1185">Reference proteome</keyword>
<proteinExistence type="inferred from homology"/>
<evidence type="ECO:0000313" key="11">
    <source>
        <dbReference type="Proteomes" id="UP001142592"/>
    </source>
</evidence>
<keyword evidence="6 7" id="KW-0998">Cell outer membrane</keyword>
<dbReference type="GO" id="GO:0009279">
    <property type="term" value="C:cell outer membrane"/>
    <property type="evidence" value="ECO:0007669"/>
    <property type="project" value="UniProtKB-SubCell"/>
</dbReference>
<evidence type="ECO:0000256" key="3">
    <source>
        <dbReference type="ARBA" id="ARBA00022452"/>
    </source>
</evidence>
<dbReference type="InterPro" id="IPR036942">
    <property type="entry name" value="Beta-barrel_TonB_sf"/>
</dbReference>
<gene>
    <name evidence="10" type="ORF">OQZ29_07030</name>
</gene>
<keyword evidence="2 7" id="KW-0813">Transport</keyword>
<comment type="subcellular location">
    <subcellularLocation>
        <location evidence="1 7">Cell outer membrane</location>
        <topology evidence="1 7">Multi-pass membrane protein</topology>
    </subcellularLocation>
</comment>
<evidence type="ECO:0000256" key="6">
    <source>
        <dbReference type="ARBA" id="ARBA00023237"/>
    </source>
</evidence>
<evidence type="ECO:0000256" key="8">
    <source>
        <dbReference type="SAM" id="SignalP"/>
    </source>
</evidence>
<keyword evidence="8" id="KW-0732">Signal</keyword>
<dbReference type="Gene3D" id="2.60.40.1120">
    <property type="entry name" value="Carboxypeptidase-like, regulatory domain"/>
    <property type="match status" value="1"/>
</dbReference>
<dbReference type="NCBIfam" id="TIGR04056">
    <property type="entry name" value="OMP_RagA_SusC"/>
    <property type="match status" value="1"/>
</dbReference>
<evidence type="ECO:0000256" key="2">
    <source>
        <dbReference type="ARBA" id="ARBA00022448"/>
    </source>
</evidence>
<feature type="domain" description="TonB-dependent receptor plug" evidence="9">
    <location>
        <begin position="118"/>
        <end position="225"/>
    </location>
</feature>
<keyword evidence="4 7" id="KW-0812">Transmembrane</keyword>
<evidence type="ECO:0000313" key="10">
    <source>
        <dbReference type="EMBL" id="MCX3264492.1"/>
    </source>
</evidence>
<keyword evidence="3 7" id="KW-1134">Transmembrane beta strand</keyword>
<comment type="similarity">
    <text evidence="7">Belongs to the TonB-dependent receptor family.</text>
</comment>
<evidence type="ECO:0000256" key="5">
    <source>
        <dbReference type="ARBA" id="ARBA00023136"/>
    </source>
</evidence>